<accession>A0ABR8E5Y9</accession>
<comment type="caution">
    <text evidence="1">The sequence shown here is derived from an EMBL/GenBank/DDBJ whole genome shotgun (WGS) entry which is preliminary data.</text>
</comment>
<protein>
    <submittedName>
        <fullName evidence="1">Uncharacterized protein</fullName>
    </submittedName>
</protein>
<gene>
    <name evidence="1" type="ORF">H6G97_44560</name>
</gene>
<evidence type="ECO:0000313" key="1">
    <source>
        <dbReference type="EMBL" id="MBD2536023.1"/>
    </source>
</evidence>
<proteinExistence type="predicted"/>
<dbReference type="RefSeq" id="WP_190946796.1">
    <property type="nucleotide sequence ID" value="NZ_JACJSI010000373.1"/>
</dbReference>
<reference evidence="1 2" key="1">
    <citation type="journal article" date="2020" name="ISME J.">
        <title>Comparative genomics reveals insights into cyanobacterial evolution and habitat adaptation.</title>
        <authorList>
            <person name="Chen M.Y."/>
            <person name="Teng W.K."/>
            <person name="Zhao L."/>
            <person name="Hu C.X."/>
            <person name="Zhou Y.K."/>
            <person name="Han B.P."/>
            <person name="Song L.R."/>
            <person name="Shu W.S."/>
        </authorList>
    </citation>
    <scope>NUCLEOTIDE SEQUENCE [LARGE SCALE GENOMIC DNA]</scope>
    <source>
        <strain evidence="1 2">FACHB-838</strain>
    </source>
</reference>
<keyword evidence="2" id="KW-1185">Reference proteome</keyword>
<evidence type="ECO:0000313" key="2">
    <source>
        <dbReference type="Proteomes" id="UP000623440"/>
    </source>
</evidence>
<sequence>MESSEEYLRATKSAVLKLFDGINSYNEIFLKKPIPIFNFSSNLTDSAAILEARRQAYDNWLLENETAIKLLLQAQKEYFAESFAIAALCGSLLQIASMGIQLFSTNEEIAEDLPEILRSVIKPKSKVARFCIGRRVRNVPIGLIIYAGRNQFNHIDEEKLSGVNTTIFNLIASYYDEQDQFFRDLAFDIESRLIINFSTNILGLIGWKSYESYDSDMRSLLIGTSG</sequence>
<dbReference type="Proteomes" id="UP000623440">
    <property type="component" value="Unassembled WGS sequence"/>
</dbReference>
<dbReference type="EMBL" id="JACJSI010000373">
    <property type="protein sequence ID" value="MBD2536023.1"/>
    <property type="molecule type" value="Genomic_DNA"/>
</dbReference>
<name>A0ABR8E5Y9_9NOSO</name>
<organism evidence="1 2">
    <name type="scientific">Nostoc flagelliforme FACHB-838</name>
    <dbReference type="NCBI Taxonomy" id="2692904"/>
    <lineage>
        <taxon>Bacteria</taxon>
        <taxon>Bacillati</taxon>
        <taxon>Cyanobacteriota</taxon>
        <taxon>Cyanophyceae</taxon>
        <taxon>Nostocales</taxon>
        <taxon>Nostocaceae</taxon>
        <taxon>Nostoc</taxon>
    </lineage>
</organism>